<feature type="transmembrane region" description="Helical" evidence="2">
    <location>
        <begin position="12"/>
        <end position="34"/>
    </location>
</feature>
<accession>A0A4R6RNW8</accession>
<sequence length="173" mass="18209">MTDSTGGEDGLAWSRWLTITVGCVAIATAIWLTWNQREIGLSNAALFGLGIVSIALPWIQSFKWGKDGFELVTARKTTTTLDELQKSVAKLNADFLDLAQATKKIAAELEAVIAAQPPEANVAAAAAQASWLPTLRTLGEIVDSATANTAAIQKVAGAVSSLKAIVYDADPKP</sequence>
<name>A0A4R6RNW8_9HYPH</name>
<organism evidence="3 4">
    <name type="scientific">Oharaeibacter diazotrophicus</name>
    <dbReference type="NCBI Taxonomy" id="1920512"/>
    <lineage>
        <taxon>Bacteria</taxon>
        <taxon>Pseudomonadati</taxon>
        <taxon>Pseudomonadota</taxon>
        <taxon>Alphaproteobacteria</taxon>
        <taxon>Hyphomicrobiales</taxon>
        <taxon>Pleomorphomonadaceae</taxon>
        <taxon>Oharaeibacter</taxon>
    </lineage>
</organism>
<evidence type="ECO:0000313" key="3">
    <source>
        <dbReference type="EMBL" id="TDP87526.1"/>
    </source>
</evidence>
<dbReference type="AlphaFoldDB" id="A0A4R6RNW8"/>
<evidence type="ECO:0000256" key="1">
    <source>
        <dbReference type="SAM" id="Coils"/>
    </source>
</evidence>
<evidence type="ECO:0000256" key="2">
    <source>
        <dbReference type="SAM" id="Phobius"/>
    </source>
</evidence>
<dbReference type="EMBL" id="SNXY01000006">
    <property type="protein sequence ID" value="TDP87526.1"/>
    <property type="molecule type" value="Genomic_DNA"/>
</dbReference>
<evidence type="ECO:0000313" key="4">
    <source>
        <dbReference type="Proteomes" id="UP000294547"/>
    </source>
</evidence>
<comment type="caution">
    <text evidence="3">The sequence shown here is derived from an EMBL/GenBank/DDBJ whole genome shotgun (WGS) entry which is preliminary data.</text>
</comment>
<protein>
    <submittedName>
        <fullName evidence="3">Uncharacterized protein</fullName>
    </submittedName>
</protein>
<keyword evidence="1" id="KW-0175">Coiled coil</keyword>
<keyword evidence="2" id="KW-0472">Membrane</keyword>
<proteinExistence type="predicted"/>
<keyword evidence="2" id="KW-0812">Transmembrane</keyword>
<keyword evidence="2" id="KW-1133">Transmembrane helix</keyword>
<keyword evidence="4" id="KW-1185">Reference proteome</keyword>
<feature type="coiled-coil region" evidence="1">
    <location>
        <begin position="74"/>
        <end position="101"/>
    </location>
</feature>
<reference evidence="3 4" key="1">
    <citation type="submission" date="2019-03" db="EMBL/GenBank/DDBJ databases">
        <title>Genomic Encyclopedia of Type Strains, Phase IV (KMG-IV): sequencing the most valuable type-strain genomes for metagenomic binning, comparative biology and taxonomic classification.</title>
        <authorList>
            <person name="Goeker M."/>
        </authorList>
    </citation>
    <scope>NUCLEOTIDE SEQUENCE [LARGE SCALE GENOMIC DNA]</scope>
    <source>
        <strain evidence="3 4">DSM 102969</strain>
    </source>
</reference>
<dbReference type="Proteomes" id="UP000294547">
    <property type="component" value="Unassembled WGS sequence"/>
</dbReference>
<dbReference type="RefSeq" id="WP_126535361.1">
    <property type="nucleotide sequence ID" value="NZ_BSPM01000008.1"/>
</dbReference>
<gene>
    <name evidence="3" type="ORF">EDD54_1423</name>
</gene>
<feature type="transmembrane region" description="Helical" evidence="2">
    <location>
        <begin position="40"/>
        <end position="59"/>
    </location>
</feature>